<organism evidence="1 2">
    <name type="scientific">Guyanagaster necrorhizus</name>
    <dbReference type="NCBI Taxonomy" id="856835"/>
    <lineage>
        <taxon>Eukaryota</taxon>
        <taxon>Fungi</taxon>
        <taxon>Dikarya</taxon>
        <taxon>Basidiomycota</taxon>
        <taxon>Agaricomycotina</taxon>
        <taxon>Agaricomycetes</taxon>
        <taxon>Agaricomycetidae</taxon>
        <taxon>Agaricales</taxon>
        <taxon>Marasmiineae</taxon>
        <taxon>Physalacriaceae</taxon>
        <taxon>Guyanagaster</taxon>
    </lineage>
</organism>
<protein>
    <submittedName>
        <fullName evidence="1">Uncharacterized protein</fullName>
    </submittedName>
</protein>
<reference evidence="1" key="1">
    <citation type="submission" date="2020-11" db="EMBL/GenBank/DDBJ databases">
        <title>Adaptations for nitrogen fixation in a non-lichenized fungal sporocarp promotes dispersal by wood-feeding termites.</title>
        <authorList>
            <consortium name="DOE Joint Genome Institute"/>
            <person name="Koch R.A."/>
            <person name="Yoon G."/>
            <person name="Arayal U."/>
            <person name="Lail K."/>
            <person name="Amirebrahimi M."/>
            <person name="Labutti K."/>
            <person name="Lipzen A."/>
            <person name="Riley R."/>
            <person name="Barry K."/>
            <person name="Henrissat B."/>
            <person name="Grigoriev I.V."/>
            <person name="Herr J.R."/>
            <person name="Aime M.C."/>
        </authorList>
    </citation>
    <scope>NUCLEOTIDE SEQUENCE</scope>
    <source>
        <strain evidence="1">MCA 3950</strain>
    </source>
</reference>
<keyword evidence="2" id="KW-1185">Reference proteome</keyword>
<dbReference type="RefSeq" id="XP_043037974.1">
    <property type="nucleotide sequence ID" value="XM_043179336.1"/>
</dbReference>
<comment type="caution">
    <text evidence="1">The sequence shown here is derived from an EMBL/GenBank/DDBJ whole genome shotgun (WGS) entry which is preliminary data.</text>
</comment>
<name>A0A9P7VPG5_9AGAR</name>
<dbReference type="EMBL" id="MU250540">
    <property type="protein sequence ID" value="KAG7444474.1"/>
    <property type="molecule type" value="Genomic_DNA"/>
</dbReference>
<evidence type="ECO:0000313" key="1">
    <source>
        <dbReference type="EMBL" id="KAG7444474.1"/>
    </source>
</evidence>
<proteinExistence type="predicted"/>
<dbReference type="AlphaFoldDB" id="A0A9P7VPG5"/>
<dbReference type="GeneID" id="66101630"/>
<evidence type="ECO:0000313" key="2">
    <source>
        <dbReference type="Proteomes" id="UP000812287"/>
    </source>
</evidence>
<dbReference type="Proteomes" id="UP000812287">
    <property type="component" value="Unassembled WGS sequence"/>
</dbReference>
<sequence>MRPRPEPDDKHAITASVEQQQQQQLCATVQPPLRFGVIRPPHPSRFIHHGRRSGINTTPFEDVSSSVQVIRPGLVYKELESRITPDGVPRADEVPLQVVVGVRRARCSHVSSLTEKTAYWVRNASLDPAADESQHPSFLPSNCINDLFGPGRGPSIFPMSITSQLHYVLRHFNLNIYVVKPGSCFFGTSDLLGGNEPTETA</sequence>
<accession>A0A9P7VPG5</accession>
<gene>
    <name evidence="1" type="ORF">BT62DRAFT_1077802</name>
</gene>